<keyword evidence="2" id="KW-1185">Reference proteome</keyword>
<name>A0ABT6L9E6_9MYCO</name>
<reference evidence="1 2" key="1">
    <citation type="submission" date="2023-04" db="EMBL/GenBank/DDBJ databases">
        <title>Forest soil microbial communities from Buena Vista Peninsula, Colon Province, Panama.</title>
        <authorList>
            <person name="Bouskill N."/>
        </authorList>
    </citation>
    <scope>NUCLEOTIDE SEQUENCE [LARGE SCALE GENOMIC DNA]</scope>
    <source>
        <strain evidence="1 2">AC80</strain>
    </source>
</reference>
<dbReference type="Proteomes" id="UP001160130">
    <property type="component" value="Unassembled WGS sequence"/>
</dbReference>
<evidence type="ECO:0000313" key="1">
    <source>
        <dbReference type="EMBL" id="MDH6199231.1"/>
    </source>
</evidence>
<proteinExistence type="predicted"/>
<protein>
    <submittedName>
        <fullName evidence="1">Uncharacterized protein</fullName>
    </submittedName>
</protein>
<accession>A0ABT6L9E6</accession>
<sequence>MITASCTHCAKLLRVESLSFDFPDREGADEFAERHETLTDHEVTITERTPA</sequence>
<evidence type="ECO:0000313" key="2">
    <source>
        <dbReference type="Proteomes" id="UP001160130"/>
    </source>
</evidence>
<gene>
    <name evidence="1" type="ORF">M2272_005899</name>
</gene>
<dbReference type="EMBL" id="JARXVE010000016">
    <property type="protein sequence ID" value="MDH6199231.1"/>
    <property type="molecule type" value="Genomic_DNA"/>
</dbReference>
<organism evidence="1 2">
    <name type="scientific">Mycolicibacterium frederiksbergense</name>
    <dbReference type="NCBI Taxonomy" id="117567"/>
    <lineage>
        <taxon>Bacteria</taxon>
        <taxon>Bacillati</taxon>
        <taxon>Actinomycetota</taxon>
        <taxon>Actinomycetes</taxon>
        <taxon>Mycobacteriales</taxon>
        <taxon>Mycobacteriaceae</taxon>
        <taxon>Mycolicibacterium</taxon>
    </lineage>
</organism>
<comment type="caution">
    <text evidence="1">The sequence shown here is derived from an EMBL/GenBank/DDBJ whole genome shotgun (WGS) entry which is preliminary data.</text>
</comment>